<dbReference type="PRINTS" id="PR00171">
    <property type="entry name" value="SUGRTRNSPORT"/>
</dbReference>
<dbReference type="OrthoDB" id="6339427at2759"/>
<dbReference type="EMBL" id="ML977150">
    <property type="protein sequence ID" value="KAF1988032.1"/>
    <property type="molecule type" value="Genomic_DNA"/>
</dbReference>
<feature type="region of interest" description="Disordered" evidence="8">
    <location>
        <begin position="1"/>
        <end position="53"/>
    </location>
</feature>
<gene>
    <name evidence="11" type="ORF">K402DRAFT_329392</name>
</gene>
<name>A0A6G1H4Q1_9PEZI</name>
<dbReference type="InterPro" id="IPR050814">
    <property type="entry name" value="Myo-inositol_Transporter"/>
</dbReference>
<evidence type="ECO:0000259" key="10">
    <source>
        <dbReference type="PROSITE" id="PS50850"/>
    </source>
</evidence>
<proteinExistence type="inferred from homology"/>
<dbReference type="GO" id="GO:0016020">
    <property type="term" value="C:membrane"/>
    <property type="evidence" value="ECO:0007669"/>
    <property type="project" value="UniProtKB-SubCell"/>
</dbReference>
<evidence type="ECO:0000313" key="11">
    <source>
        <dbReference type="EMBL" id="KAF1988032.1"/>
    </source>
</evidence>
<dbReference type="InterPro" id="IPR005828">
    <property type="entry name" value="MFS_sugar_transport-like"/>
</dbReference>
<feature type="transmembrane region" description="Helical" evidence="9">
    <location>
        <begin position="160"/>
        <end position="182"/>
    </location>
</feature>
<evidence type="ECO:0000256" key="6">
    <source>
        <dbReference type="ARBA" id="ARBA00023136"/>
    </source>
</evidence>
<evidence type="ECO:0000256" key="7">
    <source>
        <dbReference type="ARBA" id="ARBA00049119"/>
    </source>
</evidence>
<organism evidence="11 12">
    <name type="scientific">Aulographum hederae CBS 113979</name>
    <dbReference type="NCBI Taxonomy" id="1176131"/>
    <lineage>
        <taxon>Eukaryota</taxon>
        <taxon>Fungi</taxon>
        <taxon>Dikarya</taxon>
        <taxon>Ascomycota</taxon>
        <taxon>Pezizomycotina</taxon>
        <taxon>Dothideomycetes</taxon>
        <taxon>Pleosporomycetidae</taxon>
        <taxon>Aulographales</taxon>
        <taxon>Aulographaceae</taxon>
    </lineage>
</organism>
<evidence type="ECO:0000256" key="2">
    <source>
        <dbReference type="ARBA" id="ARBA00010992"/>
    </source>
</evidence>
<feature type="transmembrane region" description="Helical" evidence="9">
    <location>
        <begin position="222"/>
        <end position="243"/>
    </location>
</feature>
<dbReference type="PROSITE" id="PS00216">
    <property type="entry name" value="SUGAR_TRANSPORT_1"/>
    <property type="match status" value="2"/>
</dbReference>
<feature type="transmembrane region" description="Helical" evidence="9">
    <location>
        <begin position="408"/>
        <end position="428"/>
    </location>
</feature>
<evidence type="ECO:0000256" key="4">
    <source>
        <dbReference type="ARBA" id="ARBA00022692"/>
    </source>
</evidence>
<evidence type="ECO:0000256" key="8">
    <source>
        <dbReference type="SAM" id="MobiDB-lite"/>
    </source>
</evidence>
<feature type="transmembrane region" description="Helical" evidence="9">
    <location>
        <begin position="136"/>
        <end position="154"/>
    </location>
</feature>
<dbReference type="InterPro" id="IPR020846">
    <property type="entry name" value="MFS_dom"/>
</dbReference>
<dbReference type="Proteomes" id="UP000800041">
    <property type="component" value="Unassembled WGS sequence"/>
</dbReference>
<feature type="transmembrane region" description="Helical" evidence="9">
    <location>
        <begin position="59"/>
        <end position="77"/>
    </location>
</feature>
<dbReference type="PROSITE" id="PS00217">
    <property type="entry name" value="SUGAR_TRANSPORT_2"/>
    <property type="match status" value="1"/>
</dbReference>
<feature type="compositionally biased region" description="Basic and acidic residues" evidence="8">
    <location>
        <begin position="1"/>
        <end position="16"/>
    </location>
</feature>
<evidence type="ECO:0000256" key="1">
    <source>
        <dbReference type="ARBA" id="ARBA00004141"/>
    </source>
</evidence>
<evidence type="ECO:0000256" key="5">
    <source>
        <dbReference type="ARBA" id="ARBA00022989"/>
    </source>
</evidence>
<keyword evidence="5 9" id="KW-1133">Transmembrane helix</keyword>
<dbReference type="InterPro" id="IPR003663">
    <property type="entry name" value="Sugar/inositol_transpt"/>
</dbReference>
<dbReference type="Pfam" id="PF00083">
    <property type="entry name" value="Sugar_tr"/>
    <property type="match status" value="1"/>
</dbReference>
<comment type="catalytic activity">
    <reaction evidence="7">
        <text>myo-inositol(out) + H(+)(out) = myo-inositol(in) + H(+)(in)</text>
        <dbReference type="Rhea" id="RHEA:60364"/>
        <dbReference type="ChEBI" id="CHEBI:15378"/>
        <dbReference type="ChEBI" id="CHEBI:17268"/>
    </reaction>
</comment>
<keyword evidence="12" id="KW-1185">Reference proteome</keyword>
<feature type="transmembrane region" description="Helical" evidence="9">
    <location>
        <begin position="486"/>
        <end position="508"/>
    </location>
</feature>
<comment type="similarity">
    <text evidence="2">Belongs to the major facilitator superfamily. Sugar transporter (TC 2.A.1.1) family.</text>
</comment>
<feature type="compositionally biased region" description="Basic and acidic residues" evidence="8">
    <location>
        <begin position="34"/>
        <end position="43"/>
    </location>
</feature>
<feature type="transmembrane region" description="Helical" evidence="9">
    <location>
        <begin position="194"/>
        <end position="216"/>
    </location>
</feature>
<dbReference type="InterPro" id="IPR005829">
    <property type="entry name" value="Sugar_transporter_CS"/>
</dbReference>
<keyword evidence="4 9" id="KW-0812">Transmembrane</keyword>
<feature type="compositionally biased region" description="Low complexity" evidence="8">
    <location>
        <begin position="22"/>
        <end position="33"/>
    </location>
</feature>
<dbReference type="InterPro" id="IPR036259">
    <property type="entry name" value="MFS_trans_sf"/>
</dbReference>
<accession>A0A6G1H4Q1</accession>
<feature type="transmembrane region" description="Helical" evidence="9">
    <location>
        <begin position="357"/>
        <end position="376"/>
    </location>
</feature>
<comment type="subcellular location">
    <subcellularLocation>
        <location evidence="1">Membrane</location>
        <topology evidence="1">Multi-pass membrane protein</topology>
    </subcellularLocation>
</comment>
<feature type="transmembrane region" description="Helical" evidence="9">
    <location>
        <begin position="448"/>
        <end position="474"/>
    </location>
</feature>
<evidence type="ECO:0000313" key="12">
    <source>
        <dbReference type="Proteomes" id="UP000800041"/>
    </source>
</evidence>
<dbReference type="AlphaFoldDB" id="A0A6G1H4Q1"/>
<keyword evidence="6 9" id="KW-0472">Membrane</keyword>
<dbReference type="FunFam" id="1.20.1250.20:FF:000073">
    <property type="entry name" value="MFS myo-inositol transporter, putative"/>
    <property type="match status" value="1"/>
</dbReference>
<feature type="transmembrane region" description="Helical" evidence="9">
    <location>
        <begin position="382"/>
        <end position="401"/>
    </location>
</feature>
<evidence type="ECO:0000256" key="3">
    <source>
        <dbReference type="ARBA" id="ARBA00022448"/>
    </source>
</evidence>
<dbReference type="GO" id="GO:0005366">
    <property type="term" value="F:myo-inositol:proton symporter activity"/>
    <property type="evidence" value="ECO:0007669"/>
    <property type="project" value="TreeGrafter"/>
</dbReference>
<reference evidence="11" key="1">
    <citation type="journal article" date="2020" name="Stud. Mycol.">
        <title>101 Dothideomycetes genomes: a test case for predicting lifestyles and emergence of pathogens.</title>
        <authorList>
            <person name="Haridas S."/>
            <person name="Albert R."/>
            <person name="Binder M."/>
            <person name="Bloem J."/>
            <person name="Labutti K."/>
            <person name="Salamov A."/>
            <person name="Andreopoulos B."/>
            <person name="Baker S."/>
            <person name="Barry K."/>
            <person name="Bills G."/>
            <person name="Bluhm B."/>
            <person name="Cannon C."/>
            <person name="Castanera R."/>
            <person name="Culley D."/>
            <person name="Daum C."/>
            <person name="Ezra D."/>
            <person name="Gonzalez J."/>
            <person name="Henrissat B."/>
            <person name="Kuo A."/>
            <person name="Liang C."/>
            <person name="Lipzen A."/>
            <person name="Lutzoni F."/>
            <person name="Magnuson J."/>
            <person name="Mondo S."/>
            <person name="Nolan M."/>
            <person name="Ohm R."/>
            <person name="Pangilinan J."/>
            <person name="Park H.-J."/>
            <person name="Ramirez L."/>
            <person name="Alfaro M."/>
            <person name="Sun H."/>
            <person name="Tritt A."/>
            <person name="Yoshinaga Y."/>
            <person name="Zwiers L.-H."/>
            <person name="Turgeon B."/>
            <person name="Goodwin S."/>
            <person name="Spatafora J."/>
            <person name="Crous P."/>
            <person name="Grigoriev I."/>
        </authorList>
    </citation>
    <scope>NUCLEOTIDE SEQUENCE</scope>
    <source>
        <strain evidence="11">CBS 113979</strain>
    </source>
</reference>
<evidence type="ECO:0000256" key="9">
    <source>
        <dbReference type="SAM" id="Phobius"/>
    </source>
</evidence>
<feature type="domain" description="Major facilitator superfamily (MFS) profile" evidence="10">
    <location>
        <begin position="64"/>
        <end position="542"/>
    </location>
</feature>
<protein>
    <submittedName>
        <fullName evidence="11">General substrate transporter</fullName>
    </submittedName>
</protein>
<dbReference type="PANTHER" id="PTHR48020">
    <property type="entry name" value="PROTON MYO-INOSITOL COTRANSPORTER"/>
    <property type="match status" value="1"/>
</dbReference>
<dbReference type="PANTHER" id="PTHR48020:SF12">
    <property type="entry name" value="PROTON MYO-INOSITOL COTRANSPORTER"/>
    <property type="match status" value="1"/>
</dbReference>
<keyword evidence="3" id="KW-0813">Transport</keyword>
<dbReference type="Gene3D" id="1.20.1250.20">
    <property type="entry name" value="MFS general substrate transporter like domains"/>
    <property type="match status" value="1"/>
</dbReference>
<dbReference type="GO" id="GO:1904679">
    <property type="term" value="P:myo-inositol import across plasma membrane"/>
    <property type="evidence" value="ECO:0007669"/>
    <property type="project" value="TreeGrafter"/>
</dbReference>
<feature type="transmembrane region" description="Helical" evidence="9">
    <location>
        <begin position="520"/>
        <end position="538"/>
    </location>
</feature>
<dbReference type="SUPFAM" id="SSF103473">
    <property type="entry name" value="MFS general substrate transporter"/>
    <property type="match status" value="1"/>
</dbReference>
<dbReference type="PROSITE" id="PS50850">
    <property type="entry name" value="MFS"/>
    <property type="match status" value="1"/>
</dbReference>
<sequence>MRPDSDDHADVEDFRADAPLLQQESDQNDSNDNIDNRPERGEGDGEETSSEASLGEPGWFIFALTCAAGVSGLLFGYDTGVISSALLSLSTSLNPHQTTPLTTWDKSIITSSTSLLALLASPPASLLADALGRKPVILLADALFILGALLQASARSVTVLVVGRAVVGAAIGAASFATPLYISEIAPARQRGRLVTVQVLAITVGQVLAYVVGWGFSGMDGGWRWMFGLGAAPGVLQVGLMAVMEETPRWLVANGRVERARRILRRVYGGGSKRQTGEQVERVVEGVLKKVERQVREEEIALRGRRGVDEDGVGAPKTSLWKRRWESLTDGFTELFNVTSNRSALGIACLLQGFQQLCGFNSLMYFSATIFALLGFHDPTLVSLTIATTNLLFTLVAFIAIDRVGRRGILLYSVPVMVIGLVLASVAFSQEGRLGLSGSDEQKGGGGGPWAIVILCAMIVYVAGYAIGIGNVPWQQSELFPLPVRAAGSALATSTNWGANFLVGLTFLPMLELLSPAGTFGVYAVVCVVGWVAVWRWYPERSGIGLEEVGGRNEEEIART</sequence>